<dbReference type="AlphaFoldDB" id="A0A316ACA9"/>
<dbReference type="RefSeq" id="WP_229203473.1">
    <property type="nucleotide sequence ID" value="NZ_QGDT01000014.1"/>
</dbReference>
<sequence>MALYLQDKSYINYTLLMALPNALKTAILQMPTKEKDKLLLRLVAKDSTLVDRLHFELIEEGTTLEERRDEIRSRIDRTAARRHDTPGWLMMDMRDLSGAISYHVKITKDKSAALDLNLYLLLTIMEAQQDLLKTYSSRADTCALYLAKKANTVLTAFNRLQDDYRFDYLSDINRMLEWIYALCSKMYARQIGLPQNIEN</sequence>
<comment type="caution">
    <text evidence="1">The sequence shown here is derived from an EMBL/GenBank/DDBJ whole genome shotgun (WGS) entry which is preliminary data.</text>
</comment>
<keyword evidence="2" id="KW-1185">Reference proteome</keyword>
<name>A0A316ACA9_9BACT</name>
<evidence type="ECO:0000313" key="1">
    <source>
        <dbReference type="EMBL" id="PWJ55261.1"/>
    </source>
</evidence>
<organism evidence="1 2">
    <name type="scientific">Dyadobacter jejuensis</name>
    <dbReference type="NCBI Taxonomy" id="1082580"/>
    <lineage>
        <taxon>Bacteria</taxon>
        <taxon>Pseudomonadati</taxon>
        <taxon>Bacteroidota</taxon>
        <taxon>Cytophagia</taxon>
        <taxon>Cytophagales</taxon>
        <taxon>Spirosomataceae</taxon>
        <taxon>Dyadobacter</taxon>
    </lineage>
</organism>
<accession>A0A316ACA9</accession>
<proteinExistence type="predicted"/>
<protein>
    <submittedName>
        <fullName evidence="1">Uncharacterized protein</fullName>
    </submittedName>
</protein>
<reference evidence="1 2" key="1">
    <citation type="submission" date="2018-03" db="EMBL/GenBank/DDBJ databases">
        <title>Genomic Encyclopedia of Archaeal and Bacterial Type Strains, Phase II (KMG-II): from individual species to whole genera.</title>
        <authorList>
            <person name="Goeker M."/>
        </authorList>
    </citation>
    <scope>NUCLEOTIDE SEQUENCE [LARGE SCALE GENOMIC DNA]</scope>
    <source>
        <strain evidence="1 2">DSM 100346</strain>
    </source>
</reference>
<dbReference type="Proteomes" id="UP000245880">
    <property type="component" value="Unassembled WGS sequence"/>
</dbReference>
<dbReference type="EMBL" id="QGDT01000014">
    <property type="protein sequence ID" value="PWJ55261.1"/>
    <property type="molecule type" value="Genomic_DNA"/>
</dbReference>
<evidence type="ECO:0000313" key="2">
    <source>
        <dbReference type="Proteomes" id="UP000245880"/>
    </source>
</evidence>
<gene>
    <name evidence="1" type="ORF">CLV98_11430</name>
</gene>